<evidence type="ECO:0000313" key="7">
    <source>
        <dbReference type="Ensembl" id="ENSPMRP00000028408.1"/>
    </source>
</evidence>
<dbReference type="SMART" id="SM00280">
    <property type="entry name" value="KAZAL"/>
    <property type="match status" value="1"/>
</dbReference>
<keyword evidence="3" id="KW-0646">Protease inhibitor</keyword>
<dbReference type="Gene3D" id="3.30.60.30">
    <property type="match status" value="1"/>
</dbReference>
<dbReference type="InterPro" id="IPR042167">
    <property type="entry name" value="SPINK2"/>
</dbReference>
<reference evidence="7" key="3">
    <citation type="submission" date="2025-09" db="UniProtKB">
        <authorList>
            <consortium name="Ensembl"/>
        </authorList>
    </citation>
    <scope>IDENTIFICATION</scope>
</reference>
<dbReference type="FunFam" id="3.30.60.30:FF:000031">
    <property type="entry name" value="Serine protease inhibitor Kazal-type 2"/>
    <property type="match status" value="1"/>
</dbReference>
<feature type="domain" description="Kazal-like" evidence="6">
    <location>
        <begin position="32"/>
        <end position="83"/>
    </location>
</feature>
<dbReference type="PROSITE" id="PS51465">
    <property type="entry name" value="KAZAL_2"/>
    <property type="match status" value="1"/>
</dbReference>
<dbReference type="PRINTS" id="PR00290">
    <property type="entry name" value="KAZALINHBTR"/>
</dbReference>
<accession>A0A670JTG5</accession>
<evidence type="ECO:0000256" key="3">
    <source>
        <dbReference type="ARBA" id="ARBA00022690"/>
    </source>
</evidence>
<evidence type="ECO:0000259" key="6">
    <source>
        <dbReference type="PROSITE" id="PS51465"/>
    </source>
</evidence>
<dbReference type="PANTHER" id="PTHR47608">
    <property type="entry name" value="SERINE PROTEASE INHIBITOR KAZAL-TYPE 2, SPINK2"/>
    <property type="match status" value="1"/>
</dbReference>
<dbReference type="GO" id="GO:0004867">
    <property type="term" value="F:serine-type endopeptidase inhibitor activity"/>
    <property type="evidence" value="ECO:0007669"/>
    <property type="project" value="UniProtKB-KW"/>
</dbReference>
<dbReference type="SUPFAM" id="SSF100895">
    <property type="entry name" value="Kazal-type serine protease inhibitors"/>
    <property type="match status" value="1"/>
</dbReference>
<dbReference type="GO" id="GO:0007286">
    <property type="term" value="P:spermatid development"/>
    <property type="evidence" value="ECO:0007669"/>
    <property type="project" value="InterPro"/>
</dbReference>
<sequence>LNTDNLKLVQELSSGDGTYMSNHLLGSYCKSVHSQPRCDLYSLPGCPRNFNPVCGTDGETYANECMLCRKIRYLIRSGGPFLT</sequence>
<dbReference type="AlphaFoldDB" id="A0A670JTG5"/>
<keyword evidence="8" id="KW-1185">Reference proteome</keyword>
<evidence type="ECO:0000256" key="1">
    <source>
        <dbReference type="ARBA" id="ARBA00004613"/>
    </source>
</evidence>
<dbReference type="GeneTree" id="ENSGT01030000235125"/>
<comment type="subcellular location">
    <subcellularLocation>
        <location evidence="1">Secreted</location>
    </subcellularLocation>
</comment>
<organism evidence="7 8">
    <name type="scientific">Podarcis muralis</name>
    <name type="common">Wall lizard</name>
    <name type="synonym">Lacerta muralis</name>
    <dbReference type="NCBI Taxonomy" id="64176"/>
    <lineage>
        <taxon>Eukaryota</taxon>
        <taxon>Metazoa</taxon>
        <taxon>Chordata</taxon>
        <taxon>Craniata</taxon>
        <taxon>Vertebrata</taxon>
        <taxon>Euteleostomi</taxon>
        <taxon>Lepidosauria</taxon>
        <taxon>Squamata</taxon>
        <taxon>Bifurcata</taxon>
        <taxon>Unidentata</taxon>
        <taxon>Episquamata</taxon>
        <taxon>Laterata</taxon>
        <taxon>Lacertibaenia</taxon>
        <taxon>Lacertidae</taxon>
        <taxon>Podarcis</taxon>
    </lineage>
</organism>
<dbReference type="Pfam" id="PF00050">
    <property type="entry name" value="Kazal_1"/>
    <property type="match status" value="1"/>
</dbReference>
<keyword evidence="2" id="KW-0964">Secreted</keyword>
<evidence type="ECO:0000256" key="5">
    <source>
        <dbReference type="ARBA" id="ARBA00023157"/>
    </source>
</evidence>
<evidence type="ECO:0000256" key="2">
    <source>
        <dbReference type="ARBA" id="ARBA00022525"/>
    </source>
</evidence>
<evidence type="ECO:0000313" key="8">
    <source>
        <dbReference type="Proteomes" id="UP000472272"/>
    </source>
</evidence>
<dbReference type="PANTHER" id="PTHR47608:SF1">
    <property type="entry name" value="SERINE PROTEASE INHIBITOR KAZAL-TYPE 2"/>
    <property type="match status" value="1"/>
</dbReference>
<keyword evidence="4" id="KW-0722">Serine protease inhibitor</keyword>
<dbReference type="GO" id="GO:0005576">
    <property type="term" value="C:extracellular region"/>
    <property type="evidence" value="ECO:0007669"/>
    <property type="project" value="UniProtKB-SubCell"/>
</dbReference>
<name>A0A670JTG5_PODMU</name>
<dbReference type="InterPro" id="IPR036058">
    <property type="entry name" value="Kazal_dom_sf"/>
</dbReference>
<dbReference type="Ensembl" id="ENSPMRT00000030135.1">
    <property type="protein sequence ID" value="ENSPMRP00000028408.1"/>
    <property type="gene ID" value="ENSPMRG00000018340.1"/>
</dbReference>
<dbReference type="PROSITE" id="PS00282">
    <property type="entry name" value="KAZAL_1"/>
    <property type="match status" value="1"/>
</dbReference>
<dbReference type="InterPro" id="IPR001239">
    <property type="entry name" value="Prot_inh_Kazal-m"/>
</dbReference>
<protein>
    <recommendedName>
        <fullName evidence="6">Kazal-like domain-containing protein</fullName>
    </recommendedName>
</protein>
<dbReference type="Proteomes" id="UP000472272">
    <property type="component" value="Chromosome 17"/>
</dbReference>
<keyword evidence="5" id="KW-1015">Disulfide bond</keyword>
<reference evidence="7" key="2">
    <citation type="submission" date="2025-08" db="UniProtKB">
        <authorList>
            <consortium name="Ensembl"/>
        </authorList>
    </citation>
    <scope>IDENTIFICATION</scope>
</reference>
<reference evidence="7 8" key="1">
    <citation type="journal article" date="2019" name="Proc. Natl. Acad. Sci. U.S.A.">
        <title>Regulatory changes in pterin and carotenoid genes underlie balanced color polymorphisms in the wall lizard.</title>
        <authorList>
            <person name="Andrade P."/>
            <person name="Pinho C."/>
            <person name="Perez I de Lanuza G."/>
            <person name="Afonso S."/>
            <person name="Brejcha J."/>
            <person name="Rubin C.J."/>
            <person name="Wallerman O."/>
            <person name="Pereira P."/>
            <person name="Sabatino S.J."/>
            <person name="Bellati A."/>
            <person name="Pellitteri-Rosa D."/>
            <person name="Bosakova Z."/>
            <person name="Bunikis I."/>
            <person name="Carretero M.A."/>
            <person name="Feiner N."/>
            <person name="Marsik P."/>
            <person name="Pauperio F."/>
            <person name="Salvi D."/>
            <person name="Soler L."/>
            <person name="While G.M."/>
            <person name="Uller T."/>
            <person name="Font E."/>
            <person name="Andersson L."/>
            <person name="Carneiro M."/>
        </authorList>
    </citation>
    <scope>NUCLEOTIDE SEQUENCE</scope>
</reference>
<proteinExistence type="predicted"/>
<dbReference type="InterPro" id="IPR002350">
    <property type="entry name" value="Kazal_dom"/>
</dbReference>
<evidence type="ECO:0000256" key="4">
    <source>
        <dbReference type="ARBA" id="ARBA00022900"/>
    </source>
</evidence>